<dbReference type="SUPFAM" id="SSF56300">
    <property type="entry name" value="Metallo-dependent phosphatases"/>
    <property type="match status" value="1"/>
</dbReference>
<proteinExistence type="predicted"/>
<dbReference type="InterPro" id="IPR029052">
    <property type="entry name" value="Metallo-depent_PP-like"/>
</dbReference>
<comment type="caution">
    <text evidence="2">The sequence shown here is derived from an EMBL/GenBank/DDBJ whole genome shotgun (WGS) entry which is preliminary data.</text>
</comment>
<reference evidence="2" key="1">
    <citation type="submission" date="2022-01" db="EMBL/GenBank/DDBJ databases">
        <title>Gillisia lutea sp. nov., isolated from marine plastic residues from the Malvarosa beach (Valencia, Spain).</title>
        <authorList>
            <person name="Vidal-Verdu A."/>
            <person name="Molina-Menor E."/>
            <person name="Satari L."/>
            <person name="Pascual J."/>
            <person name="Pereto J."/>
            <person name="Porcar M."/>
        </authorList>
    </citation>
    <scope>NUCLEOTIDE SEQUENCE</scope>
    <source>
        <strain evidence="2">M10.2A</strain>
    </source>
</reference>
<dbReference type="Gene3D" id="2.40.160.50">
    <property type="entry name" value="membrane protein fhac: a member of the omp85/tpsb transporter family"/>
    <property type="match status" value="1"/>
</dbReference>
<dbReference type="InterPro" id="IPR004843">
    <property type="entry name" value="Calcineurin-like_PHP"/>
</dbReference>
<gene>
    <name evidence="2" type="ORF">L1I30_13250</name>
</gene>
<evidence type="ECO:0000313" key="3">
    <source>
        <dbReference type="Proteomes" id="UP001179363"/>
    </source>
</evidence>
<feature type="domain" description="Calcineurin-like phosphoesterase" evidence="1">
    <location>
        <begin position="66"/>
        <end position="243"/>
    </location>
</feature>
<dbReference type="InterPro" id="IPR051544">
    <property type="entry name" value="TPS_OM_transporter"/>
</dbReference>
<dbReference type="EMBL" id="JAKGTH010000011">
    <property type="protein sequence ID" value="MCF4102637.1"/>
    <property type="molecule type" value="Genomic_DNA"/>
</dbReference>
<dbReference type="Pfam" id="PF00149">
    <property type="entry name" value="Metallophos"/>
    <property type="match status" value="1"/>
</dbReference>
<keyword evidence="3" id="KW-1185">Reference proteome</keyword>
<protein>
    <submittedName>
        <fullName evidence="2">Metallophosphoesterase</fullName>
    </submittedName>
</protein>
<organism evidence="2 3">
    <name type="scientific">Gillisia lutea</name>
    <dbReference type="NCBI Taxonomy" id="2909668"/>
    <lineage>
        <taxon>Bacteria</taxon>
        <taxon>Pseudomonadati</taxon>
        <taxon>Bacteroidota</taxon>
        <taxon>Flavobacteriia</taxon>
        <taxon>Flavobacteriales</taxon>
        <taxon>Flavobacteriaceae</taxon>
        <taxon>Gillisia</taxon>
    </lineage>
</organism>
<sequence length="1242" mass="141202">MKKNNIFLSFLISVLLFGCSTYDAKYRDKDLPKDFGYPTNKKIEKSFYLLGDGGYSPTGGISEGLIAFKDFIDSVKVTNNYTLFLGDNVYPVGLPPKDSPERETAEYRLDAQLDAIEKYEGNVIVIPGNHDWYNEGIAGLEREESYLKEQFGEKLKFSPKSGCGLDIVEISDNIQMIIIDSQWYLEDWDKHPTINDNCPNIKTREALFLELESELGKNQNKTIIVALHHPLYTNGVHGGQYNFTRHIYPSQKKIPIPVLGSLAALIRTSGGVSIQDAQNERYKSLVDRLETIAQDSDRLIFVSGHEHSLQYIEHGKIKQIVSGSGSKGSYAVLSNDGLFAYPDQGFAVYDVFEDGSSWASFYGNENNKAKLLFRHEVFAAPQEYDTSKLPKKFPSKISASVYNKEETEKSALYESVWGQRYRELYGKEVEVKVADLDTLYGGLTPVLKGGGHQTLSVRLKDTTGREYNMRRIKKSAVQFLQTVAFKNVPIQEQLENTIAENVLNDFYTAAHPYAFLTIPTLSNAAGIYHTNPQLYYVPKQKALGKYNAEYGDELYMIVERPEDGWLGLNSFGEPNHDIQSTSGMFERLRRDEKYHLDEKAYIRARIFDMLIGDWDRHQDQWRWAEFEDADGNFQFEPIPRDRDQAFANFDGAFLGTLRGLAGFANQFAVYSDDIKDVKWFNTAATGLDRTLLQNLGKEAWVEQAKHIQEHLTDEIIEQAFLKLPEATRGESTDYLIKSLKGRRDNIVDIAQRYYGYVSKLAIVTGTDKDDYIEITRLENNQTRVKISRIKDGEKAEVISEKIYKKSETKEIWVYGLDDDDVFEVSGKPTKDLIFVRVIGGQNNDVYKVAEDSGKKIKIYDHKSKPNTVESIGKAKLRFRDNYEINTFDKDKKTFKSNSILPGLGYNPDDGFKLGVQSILTINGFKRNPFTARHTFSAGYYFGTNGFNIDYQGEFASIIKKFNLAIGGYYESPNSTNNFFGFGNETPNFDDEVDFDYNRAKIEKLGVEFGFVRKSPFGSYFGYMASIEGIKVDETANRFITEDFTSDDTDLFKRKYFAGLDATYRYESYDNNLNPTRGMKFEMNLGGKLDVTDTDSHFGYFKPYLGFYNALIPNRKLVLKSNVQAQFNMEDDYEFYQAATLGGDNGLRGYRLDRFAGKTSFAAGADLRYSFNQFKTSFLPFQIGIFGGYDVGRVWEQSDNSKIWHDSYGGGVWINSAEAINGTFSIFGGGEGTRFTFGFGFKF</sequence>
<accession>A0ABS9EJY8</accession>
<evidence type="ECO:0000259" key="1">
    <source>
        <dbReference type="Pfam" id="PF00149"/>
    </source>
</evidence>
<dbReference type="PANTHER" id="PTHR34597:SF3">
    <property type="entry name" value="OUTER MEMBRANE TRANSPORTER CDIB"/>
    <property type="match status" value="1"/>
</dbReference>
<name>A0ABS9EJY8_9FLAO</name>
<dbReference type="Gene3D" id="3.60.21.10">
    <property type="match status" value="1"/>
</dbReference>
<dbReference type="Proteomes" id="UP001179363">
    <property type="component" value="Unassembled WGS sequence"/>
</dbReference>
<dbReference type="PANTHER" id="PTHR34597">
    <property type="entry name" value="SLR1661 PROTEIN"/>
    <property type="match status" value="1"/>
</dbReference>
<dbReference type="RefSeq" id="WP_236134780.1">
    <property type="nucleotide sequence ID" value="NZ_JAKGTH010000011.1"/>
</dbReference>
<evidence type="ECO:0000313" key="2">
    <source>
        <dbReference type="EMBL" id="MCF4102637.1"/>
    </source>
</evidence>
<dbReference type="PROSITE" id="PS51257">
    <property type="entry name" value="PROKAR_LIPOPROTEIN"/>
    <property type="match status" value="1"/>
</dbReference>